<sequence length="196" mass="20447">MGIRLWTLLCVGGIGSAAVPLLRGLGAVVTGVTRSSRSTAALDACLPVGTLDDVLPRTDILFSSLPLTPETKNLVSASRLGLLPRGAGVVSVGRARVIDHMALVAALREGAFGGAVLDVFPVEPLAMRPTYQNGSFNVPPTSIGSGRVHSCPILYVTDERGLLREAVTDLETQARAGEVFSRGGLPALARNRSPPR</sequence>
<dbReference type="EMBL" id="JAYWLC010000008">
    <property type="protein sequence ID" value="MER5172338.1"/>
    <property type="molecule type" value="Genomic_DNA"/>
</dbReference>
<keyword evidence="4" id="KW-1185">Reference proteome</keyword>
<dbReference type="InterPro" id="IPR006140">
    <property type="entry name" value="D-isomer_DH_NAD-bd"/>
</dbReference>
<dbReference type="SUPFAM" id="SSF51735">
    <property type="entry name" value="NAD(P)-binding Rossmann-fold domains"/>
    <property type="match status" value="1"/>
</dbReference>
<evidence type="ECO:0000313" key="3">
    <source>
        <dbReference type="EMBL" id="MER5172338.1"/>
    </source>
</evidence>
<dbReference type="PANTHER" id="PTHR10996">
    <property type="entry name" value="2-HYDROXYACID DEHYDROGENASE-RELATED"/>
    <property type="match status" value="1"/>
</dbReference>
<dbReference type="PANTHER" id="PTHR10996:SF114">
    <property type="entry name" value="GLYOXYLATE_HYDROXYPYRUVATE REDUCTASE A"/>
    <property type="match status" value="1"/>
</dbReference>
<proteinExistence type="predicted"/>
<evidence type="ECO:0000259" key="2">
    <source>
        <dbReference type="Pfam" id="PF02826"/>
    </source>
</evidence>
<dbReference type="Gene3D" id="3.40.50.720">
    <property type="entry name" value="NAD(P)-binding Rossmann-like Domain"/>
    <property type="match status" value="1"/>
</dbReference>
<protein>
    <submittedName>
        <fullName evidence="3">NAD(P)-dependent oxidoreductase</fullName>
    </submittedName>
</protein>
<accession>A0ABV1SHH3</accession>
<feature type="domain" description="D-isomer specific 2-hydroxyacid dehydrogenase NAD-binding" evidence="2">
    <location>
        <begin position="8"/>
        <end position="128"/>
    </location>
</feature>
<dbReference type="InterPro" id="IPR050223">
    <property type="entry name" value="D-isomer_2-hydroxyacid_DH"/>
</dbReference>
<dbReference type="Pfam" id="PF02826">
    <property type="entry name" value="2-Hacid_dh_C"/>
    <property type="match status" value="1"/>
</dbReference>
<dbReference type="Proteomes" id="UP001438953">
    <property type="component" value="Unassembled WGS sequence"/>
</dbReference>
<organism evidence="3 4">
    <name type="scientific">Thioclava kandeliae</name>
    <dbReference type="NCBI Taxonomy" id="3070818"/>
    <lineage>
        <taxon>Bacteria</taxon>
        <taxon>Pseudomonadati</taxon>
        <taxon>Pseudomonadota</taxon>
        <taxon>Alphaproteobacteria</taxon>
        <taxon>Rhodobacterales</taxon>
        <taxon>Paracoccaceae</taxon>
        <taxon>Thioclava</taxon>
    </lineage>
</organism>
<dbReference type="RefSeq" id="WP_339115539.1">
    <property type="nucleotide sequence ID" value="NZ_JAYWLC010000008.1"/>
</dbReference>
<name>A0ABV1SHH3_9RHOB</name>
<evidence type="ECO:0000313" key="4">
    <source>
        <dbReference type="Proteomes" id="UP001438953"/>
    </source>
</evidence>
<comment type="caution">
    <text evidence="3">The sequence shown here is derived from an EMBL/GenBank/DDBJ whole genome shotgun (WGS) entry which is preliminary data.</text>
</comment>
<gene>
    <name evidence="3" type="ORF">VSX56_11195</name>
</gene>
<keyword evidence="1" id="KW-0560">Oxidoreductase</keyword>
<dbReference type="InterPro" id="IPR036291">
    <property type="entry name" value="NAD(P)-bd_dom_sf"/>
</dbReference>
<reference evidence="3 4" key="1">
    <citation type="submission" date="2024-01" db="EMBL/GenBank/DDBJ databases">
        <authorList>
            <person name="Deng Y."/>
            <person name="Su J."/>
        </authorList>
    </citation>
    <scope>NUCLEOTIDE SEQUENCE [LARGE SCALE GENOMIC DNA]</scope>
    <source>
        <strain evidence="3 4">CPCC 100088</strain>
    </source>
</reference>
<evidence type="ECO:0000256" key="1">
    <source>
        <dbReference type="ARBA" id="ARBA00023002"/>
    </source>
</evidence>
<reference evidence="3 4" key="2">
    <citation type="submission" date="2024-06" db="EMBL/GenBank/DDBJ databases">
        <title>Thioclava kandeliae sp. nov. from a rhizosphere soil sample of Kandelia candel in a mangrove.</title>
        <authorList>
            <person name="Mu T."/>
        </authorList>
    </citation>
    <scope>NUCLEOTIDE SEQUENCE [LARGE SCALE GENOMIC DNA]</scope>
    <source>
        <strain evidence="3 4">CPCC 100088</strain>
    </source>
</reference>